<dbReference type="AlphaFoldDB" id="A0A4Z2HRD8"/>
<dbReference type="Proteomes" id="UP000314294">
    <property type="component" value="Unassembled WGS sequence"/>
</dbReference>
<keyword evidence="2" id="KW-1185">Reference proteome</keyword>
<organism evidence="1 2">
    <name type="scientific">Liparis tanakae</name>
    <name type="common">Tanaka's snailfish</name>
    <dbReference type="NCBI Taxonomy" id="230148"/>
    <lineage>
        <taxon>Eukaryota</taxon>
        <taxon>Metazoa</taxon>
        <taxon>Chordata</taxon>
        <taxon>Craniata</taxon>
        <taxon>Vertebrata</taxon>
        <taxon>Euteleostomi</taxon>
        <taxon>Actinopterygii</taxon>
        <taxon>Neopterygii</taxon>
        <taxon>Teleostei</taxon>
        <taxon>Neoteleostei</taxon>
        <taxon>Acanthomorphata</taxon>
        <taxon>Eupercaria</taxon>
        <taxon>Perciformes</taxon>
        <taxon>Cottioidei</taxon>
        <taxon>Cottales</taxon>
        <taxon>Liparidae</taxon>
        <taxon>Liparis</taxon>
    </lineage>
</organism>
<gene>
    <name evidence="1" type="ORF">EYF80_022246</name>
</gene>
<accession>A0A4Z2HRD8</accession>
<proteinExistence type="predicted"/>
<comment type="caution">
    <text evidence="1">The sequence shown here is derived from an EMBL/GenBank/DDBJ whole genome shotgun (WGS) entry which is preliminary data.</text>
</comment>
<evidence type="ECO:0000313" key="1">
    <source>
        <dbReference type="EMBL" id="TNN67573.1"/>
    </source>
</evidence>
<reference evidence="1 2" key="1">
    <citation type="submission" date="2019-03" db="EMBL/GenBank/DDBJ databases">
        <title>First draft genome of Liparis tanakae, snailfish: a comprehensive survey of snailfish specific genes.</title>
        <authorList>
            <person name="Kim W."/>
            <person name="Song I."/>
            <person name="Jeong J.-H."/>
            <person name="Kim D."/>
            <person name="Kim S."/>
            <person name="Ryu S."/>
            <person name="Song J.Y."/>
            <person name="Lee S.K."/>
        </authorList>
    </citation>
    <scope>NUCLEOTIDE SEQUENCE [LARGE SCALE GENOMIC DNA]</scope>
    <source>
        <tissue evidence="1">Muscle</tissue>
    </source>
</reference>
<sequence>MFHGKRQEIIETDHRSPRESSFNMQWRRCPDMLARLHSPNSSPAKLPPQVSLITRQTSQMKRREEDEVIKVKTGEAITTTMQKFKELCSSRSSFSSWAFSPSAARLLSCSSRFKLSSWLMDLAISVWLFLSLAAVSDSARRRSLASSICQPKQASGREDYSDEKLNQQSLRTRLADLLLTAVVGEAHEGELVAHKGLRYGEGLLLSPVLLDVVEVAGVDVTAQLGHDWGGRCTGEEKMEDS</sequence>
<name>A0A4Z2HRD8_9TELE</name>
<protein>
    <submittedName>
        <fullName evidence="1">Uncharacterized protein</fullName>
    </submittedName>
</protein>
<evidence type="ECO:0000313" key="2">
    <source>
        <dbReference type="Proteomes" id="UP000314294"/>
    </source>
</evidence>
<dbReference type="EMBL" id="SRLO01000202">
    <property type="protein sequence ID" value="TNN67573.1"/>
    <property type="molecule type" value="Genomic_DNA"/>
</dbReference>